<dbReference type="PANTHER" id="PTHR44324:SF6">
    <property type="entry name" value="EF-HAND CALCIUM BINDING DOMAIN 8"/>
    <property type="match status" value="1"/>
</dbReference>
<name>A0AAV2P990_9HYME</name>
<feature type="repeat" description="WD" evidence="4">
    <location>
        <begin position="535"/>
        <end position="569"/>
    </location>
</feature>
<dbReference type="PROSITE" id="PS00678">
    <property type="entry name" value="WD_REPEATS_1"/>
    <property type="match status" value="2"/>
</dbReference>
<dbReference type="InterPro" id="IPR020472">
    <property type="entry name" value="WD40_PAC1"/>
</dbReference>
<organism evidence="6 7">
    <name type="scientific">Lasius platythorax</name>
    <dbReference type="NCBI Taxonomy" id="488582"/>
    <lineage>
        <taxon>Eukaryota</taxon>
        <taxon>Metazoa</taxon>
        <taxon>Ecdysozoa</taxon>
        <taxon>Arthropoda</taxon>
        <taxon>Hexapoda</taxon>
        <taxon>Insecta</taxon>
        <taxon>Pterygota</taxon>
        <taxon>Neoptera</taxon>
        <taxon>Endopterygota</taxon>
        <taxon>Hymenoptera</taxon>
        <taxon>Apocrita</taxon>
        <taxon>Aculeata</taxon>
        <taxon>Formicoidea</taxon>
        <taxon>Formicidae</taxon>
        <taxon>Formicinae</taxon>
        <taxon>Lasius</taxon>
        <taxon>Lasius</taxon>
    </lineage>
</organism>
<dbReference type="InterPro" id="IPR011992">
    <property type="entry name" value="EF-hand-dom_pair"/>
</dbReference>
<keyword evidence="3" id="KW-0677">Repeat</keyword>
<evidence type="ECO:0000256" key="2">
    <source>
        <dbReference type="ARBA" id="ARBA00022574"/>
    </source>
</evidence>
<dbReference type="InterPro" id="IPR019775">
    <property type="entry name" value="WD40_repeat_CS"/>
</dbReference>
<dbReference type="InterPro" id="IPR051242">
    <property type="entry name" value="WD-EF-hand_domain"/>
</dbReference>
<dbReference type="AlphaFoldDB" id="A0AAV2P990"/>
<evidence type="ECO:0000256" key="4">
    <source>
        <dbReference type="PROSITE-ProRule" id="PRU00221"/>
    </source>
</evidence>
<evidence type="ECO:0000256" key="1">
    <source>
        <dbReference type="ARBA" id="ARBA00014901"/>
    </source>
</evidence>
<dbReference type="PRINTS" id="PR00320">
    <property type="entry name" value="GPROTEINBRPT"/>
</dbReference>
<dbReference type="Gene3D" id="2.130.10.10">
    <property type="entry name" value="YVTN repeat-like/Quinoprotein amine dehydrogenase"/>
    <property type="match status" value="3"/>
</dbReference>
<proteinExistence type="predicted"/>
<dbReference type="InterPro" id="IPR036322">
    <property type="entry name" value="WD40_repeat_dom_sf"/>
</dbReference>
<dbReference type="SUPFAM" id="SSF47473">
    <property type="entry name" value="EF-hand"/>
    <property type="match status" value="1"/>
</dbReference>
<dbReference type="PROSITE" id="PS50082">
    <property type="entry name" value="WD_REPEATS_2"/>
    <property type="match status" value="4"/>
</dbReference>
<gene>
    <name evidence="6" type="ORF">LPLAT_LOCUS14097</name>
</gene>
<dbReference type="SUPFAM" id="SSF50978">
    <property type="entry name" value="WD40 repeat-like"/>
    <property type="match status" value="2"/>
</dbReference>
<accession>A0AAV2P990</accession>
<dbReference type="EMBL" id="OZ034832">
    <property type="protein sequence ID" value="CAL1689102.1"/>
    <property type="molecule type" value="Genomic_DNA"/>
</dbReference>
<evidence type="ECO:0000313" key="6">
    <source>
        <dbReference type="EMBL" id="CAL1689102.1"/>
    </source>
</evidence>
<sequence>MAFVGKNHPSIQEEFERYFERKKIEEQCTEQSLMRLHNAFQAAKNEEMDSSQLYDAFRDILEIKIPQDEFQVLFKKIDTRSDGKVTWDKFISYLLIEFQDIDMTVKSQMLEAPLTDPPRLLRTRHRTPVCRITFCPEVLPDRSTSFRRGCYLTVSRDGVINYWSLDLEYERTVQSKNPYLKVQSTAITDMIVLPDVQIVCTSSTECDLRFYDAAAKKFDLRVLISSLENAVVCMHYYFSANIKENSYIVLGDTSGSVTIVSFNPTDRGPFKQRTTRDVITLHYEDIMKGALQGFEITERFKNIHTNWTSQVAYYGSLRVFISSSQCAECSLCVFDATGTRLQYKFQVPMGISCFALCEESHTLVTGGPDCVVRVWNPFVPGKANVVLPGHRSTICALVVIDAGKRIYSLSKDRCIKVWDVPIQNCIQTYNKLPRELSEYAPMTIVFNTLARTMIIASMMMAVLVCEHVINEETSDGYTHTKGVSCVLYNQLFHVIISTGLDSCIIVWDPWSGRRLRLIKHAHSIIRYGQYADIEITAACFEDSGQFLITGAKDGSVKIWNFNIGVCIHNMMIDYQCEITSIVWYENRILCCGWNKHVTELAAFESDMCKKNWTTSHTDDILCSAARFPQLLATGTYNGELILWRLETGQPFRKYQVIDVSRRHIVTRETNAQKAFVRSNEMDRSINHEIKKLTPCAHQESALNIIHVIAVRAIIFLTAREVKPNVGTLLVALDSGLVQVWTHHPAAGFLGAFTVIHATGDCATSLATDPENQFLVTGHSVGYIKVWLLSNYMLPNPPKVCMPLLRLEFPFLWKDRINGRAKRAVRKQPLPLLLSSVRGHMQGITSLQIIYSARIIVSGSADRTVRLWSFGGRYISTLGTFRDWLPILPTIPVEKYFEDYRLPADIKRFASFTTLKVLHGGMRRVQREIEEEEIDIPKEILEEERHILYGKELDSSVIEKYYESQLPSKTYQEQFRLDNTLPYIPIYTHIPTYSLKPVEAQKTLLLGQKMELAKKVYLRRAMRPLRLPTMKISANQF</sequence>
<feature type="repeat" description="WD" evidence="4">
    <location>
        <begin position="476"/>
        <end position="517"/>
    </location>
</feature>
<dbReference type="InterPro" id="IPR015943">
    <property type="entry name" value="WD40/YVTN_repeat-like_dom_sf"/>
</dbReference>
<keyword evidence="2 4" id="KW-0853">WD repeat</keyword>
<keyword evidence="7" id="KW-1185">Reference proteome</keyword>
<dbReference type="GO" id="GO:0005509">
    <property type="term" value="F:calcium ion binding"/>
    <property type="evidence" value="ECO:0007669"/>
    <property type="project" value="InterPro"/>
</dbReference>
<protein>
    <recommendedName>
        <fullName evidence="1">WD repeat-containing protein on Y chromosome</fullName>
    </recommendedName>
</protein>
<dbReference type="SMART" id="SM00320">
    <property type="entry name" value="WD40"/>
    <property type="match status" value="9"/>
</dbReference>
<reference evidence="6" key="1">
    <citation type="submission" date="2024-04" db="EMBL/GenBank/DDBJ databases">
        <authorList>
            <consortium name="Molecular Ecology Group"/>
        </authorList>
    </citation>
    <scope>NUCLEOTIDE SEQUENCE</scope>
</reference>
<dbReference type="Proteomes" id="UP001497644">
    <property type="component" value="Chromosome 9"/>
</dbReference>
<dbReference type="PANTHER" id="PTHR44324">
    <property type="entry name" value="WD40 REPEAT DOMAIN 95"/>
    <property type="match status" value="1"/>
</dbReference>
<dbReference type="Pfam" id="PF00400">
    <property type="entry name" value="WD40"/>
    <property type="match status" value="5"/>
</dbReference>
<feature type="repeat" description="WD" evidence="4">
    <location>
        <begin position="836"/>
        <end position="868"/>
    </location>
</feature>
<feature type="domain" description="EF-hand" evidence="5">
    <location>
        <begin position="65"/>
        <end position="100"/>
    </location>
</feature>
<evidence type="ECO:0000256" key="3">
    <source>
        <dbReference type="ARBA" id="ARBA00022737"/>
    </source>
</evidence>
<dbReference type="Gene3D" id="1.10.238.10">
    <property type="entry name" value="EF-hand"/>
    <property type="match status" value="1"/>
</dbReference>
<dbReference type="PROSITE" id="PS50294">
    <property type="entry name" value="WD_REPEATS_REGION"/>
    <property type="match status" value="2"/>
</dbReference>
<evidence type="ECO:0000313" key="7">
    <source>
        <dbReference type="Proteomes" id="UP001497644"/>
    </source>
</evidence>
<feature type="repeat" description="WD" evidence="4">
    <location>
        <begin position="387"/>
        <end position="428"/>
    </location>
</feature>
<dbReference type="InterPro" id="IPR002048">
    <property type="entry name" value="EF_hand_dom"/>
</dbReference>
<dbReference type="InterPro" id="IPR001680">
    <property type="entry name" value="WD40_rpt"/>
</dbReference>
<dbReference type="PROSITE" id="PS50222">
    <property type="entry name" value="EF_HAND_2"/>
    <property type="match status" value="1"/>
</dbReference>
<evidence type="ECO:0000259" key="5">
    <source>
        <dbReference type="PROSITE" id="PS50222"/>
    </source>
</evidence>